<evidence type="ECO:0000313" key="1">
    <source>
        <dbReference type="EMBL" id="KAE9527857.1"/>
    </source>
</evidence>
<comment type="caution">
    <text evidence="1">The sequence shown here is derived from an EMBL/GenBank/DDBJ whole genome shotgun (WGS) entry which is preliminary data.</text>
</comment>
<dbReference type="Proteomes" id="UP000475862">
    <property type="component" value="Unassembled WGS sequence"/>
</dbReference>
<organism evidence="1 2">
    <name type="scientific">Aphis glycines</name>
    <name type="common">Soybean aphid</name>
    <dbReference type="NCBI Taxonomy" id="307491"/>
    <lineage>
        <taxon>Eukaryota</taxon>
        <taxon>Metazoa</taxon>
        <taxon>Ecdysozoa</taxon>
        <taxon>Arthropoda</taxon>
        <taxon>Hexapoda</taxon>
        <taxon>Insecta</taxon>
        <taxon>Pterygota</taxon>
        <taxon>Neoptera</taxon>
        <taxon>Paraneoptera</taxon>
        <taxon>Hemiptera</taxon>
        <taxon>Sternorrhyncha</taxon>
        <taxon>Aphidomorpha</taxon>
        <taxon>Aphidoidea</taxon>
        <taxon>Aphididae</taxon>
        <taxon>Aphidini</taxon>
        <taxon>Aphis</taxon>
        <taxon>Aphis</taxon>
    </lineage>
</organism>
<evidence type="ECO:0000313" key="2">
    <source>
        <dbReference type="Proteomes" id="UP000475862"/>
    </source>
</evidence>
<reference evidence="1 2" key="1">
    <citation type="submission" date="2019-08" db="EMBL/GenBank/DDBJ databases">
        <title>The genome of the soybean aphid Biotype 1, its phylome, world population structure and adaptation to the North American continent.</title>
        <authorList>
            <person name="Giordano R."/>
            <person name="Donthu R.K."/>
            <person name="Hernandez A.G."/>
            <person name="Wright C.L."/>
            <person name="Zimin A.V."/>
        </authorList>
    </citation>
    <scope>NUCLEOTIDE SEQUENCE [LARGE SCALE GENOMIC DNA]</scope>
    <source>
        <tissue evidence="1">Whole aphids</tissue>
    </source>
</reference>
<accession>A0A6G0T8A4</accession>
<dbReference type="AlphaFoldDB" id="A0A6G0T8A4"/>
<protein>
    <submittedName>
        <fullName evidence="1">Uncharacterized protein</fullName>
    </submittedName>
</protein>
<name>A0A6G0T8A4_APHGL</name>
<proteinExistence type="predicted"/>
<keyword evidence="2" id="KW-1185">Reference proteome</keyword>
<dbReference type="EMBL" id="VYZN01000050">
    <property type="protein sequence ID" value="KAE9527857.1"/>
    <property type="molecule type" value="Genomic_DNA"/>
</dbReference>
<gene>
    <name evidence="1" type="ORF">AGLY_012681</name>
</gene>
<sequence length="232" mass="25756">MLIVFYYSADVAIVETYVSVVVMVVFPSHLVTDNGCSIQKEQMGSVVDAALCLHRTRGVVEVRQVGLLLTDVEIVGNTTVLELCPPCRQDLVAAVTNPFKRLRRPVTSAPRESIIPRDLTTVVTKIAIRHSLSLVSEDKSLSLREFVYEHLLSPVSVDTAFSLPLRHATANVKRSSLQSLSVRDSSRCVLSNTTHRSSLGETVTNPDREHGRWTVLPLPESPAFSRGRRRRI</sequence>